<dbReference type="Proteomes" id="UP000487989">
    <property type="component" value="Unassembled WGS sequence"/>
</dbReference>
<feature type="signal peptide" evidence="1">
    <location>
        <begin position="1"/>
        <end position="19"/>
    </location>
</feature>
<organism evidence="2 3">
    <name type="scientific">Bacteroides uniformis</name>
    <dbReference type="NCBI Taxonomy" id="820"/>
    <lineage>
        <taxon>Bacteria</taxon>
        <taxon>Pseudomonadati</taxon>
        <taxon>Bacteroidota</taxon>
        <taxon>Bacteroidia</taxon>
        <taxon>Bacteroidales</taxon>
        <taxon>Bacteroidaceae</taxon>
        <taxon>Bacteroides</taxon>
    </lineage>
</organism>
<proteinExistence type="predicted"/>
<gene>
    <name evidence="2" type="ORF">GAP48_18610</name>
</gene>
<evidence type="ECO:0000313" key="3">
    <source>
        <dbReference type="Proteomes" id="UP000487989"/>
    </source>
</evidence>
<comment type="caution">
    <text evidence="2">The sequence shown here is derived from an EMBL/GenBank/DDBJ whole genome shotgun (WGS) entry which is preliminary data.</text>
</comment>
<dbReference type="EMBL" id="WCTJ01000039">
    <property type="protein sequence ID" value="KAB4248364.1"/>
    <property type="molecule type" value="Genomic_DNA"/>
</dbReference>
<name>A0A6I0LPZ1_BACUN</name>
<keyword evidence="1" id="KW-0732">Signal</keyword>
<evidence type="ECO:0000256" key="1">
    <source>
        <dbReference type="SAM" id="SignalP"/>
    </source>
</evidence>
<accession>A0A6I0LPZ1</accession>
<dbReference type="RefSeq" id="WP_151882053.1">
    <property type="nucleotide sequence ID" value="NZ_WCTH01000011.1"/>
</dbReference>
<sequence length="101" mass="11218">MKRIILALALFAGGMMAYAQSEVKNDTIAVVNSQIKKVVQDETTNTKGKKVVKYYILYNGALVPTSKSVVEAYNLCLKHNVECALAMVINKKTNKKRIILN</sequence>
<feature type="chain" id="PRO_5030152752" evidence="1">
    <location>
        <begin position="20"/>
        <end position="101"/>
    </location>
</feature>
<dbReference type="AlphaFoldDB" id="A0A6I0LPZ1"/>
<protein>
    <submittedName>
        <fullName evidence="2">Uncharacterized protein</fullName>
    </submittedName>
</protein>
<reference evidence="2 3" key="1">
    <citation type="journal article" date="2019" name="Nat. Med.">
        <title>A library of human gut bacterial isolates paired with longitudinal multiomics data enables mechanistic microbiome research.</title>
        <authorList>
            <person name="Poyet M."/>
            <person name="Groussin M."/>
            <person name="Gibbons S.M."/>
            <person name="Avila-Pacheco J."/>
            <person name="Jiang X."/>
            <person name="Kearney S.M."/>
            <person name="Perrotta A.R."/>
            <person name="Berdy B."/>
            <person name="Zhao S."/>
            <person name="Lieberman T.D."/>
            <person name="Swanson P.K."/>
            <person name="Smith M."/>
            <person name="Roesemann S."/>
            <person name="Alexander J.E."/>
            <person name="Rich S.A."/>
            <person name="Livny J."/>
            <person name="Vlamakis H."/>
            <person name="Clish C."/>
            <person name="Bullock K."/>
            <person name="Deik A."/>
            <person name="Scott J."/>
            <person name="Pierce K.A."/>
            <person name="Xavier R.J."/>
            <person name="Alm E.J."/>
        </authorList>
    </citation>
    <scope>NUCLEOTIDE SEQUENCE [LARGE SCALE GENOMIC DNA]</scope>
    <source>
        <strain evidence="2 3">BIOML-A3</strain>
    </source>
</reference>
<evidence type="ECO:0000313" key="2">
    <source>
        <dbReference type="EMBL" id="KAB4248364.1"/>
    </source>
</evidence>